<feature type="coiled-coil region" evidence="1">
    <location>
        <begin position="94"/>
        <end position="121"/>
    </location>
</feature>
<dbReference type="OrthoDB" id="2989636at2"/>
<keyword evidence="2" id="KW-0812">Transmembrane</keyword>
<dbReference type="Gene3D" id="1.20.1170.10">
    <property type="match status" value="1"/>
</dbReference>
<dbReference type="RefSeq" id="WP_120069222.1">
    <property type="nucleotide sequence ID" value="NZ_CP126113.1"/>
</dbReference>
<gene>
    <name evidence="3" type="ORF">D4N35_002070</name>
</gene>
<organism evidence="3 4">
    <name type="scientific">Siminovitchia fortis</name>
    <dbReference type="NCBI Taxonomy" id="254758"/>
    <lineage>
        <taxon>Bacteria</taxon>
        <taxon>Bacillati</taxon>
        <taxon>Bacillota</taxon>
        <taxon>Bacilli</taxon>
        <taxon>Bacillales</taxon>
        <taxon>Bacillaceae</taxon>
        <taxon>Siminovitchia</taxon>
    </lineage>
</organism>
<accession>A0A443J2E1</accession>
<dbReference type="Pfam" id="PF12732">
    <property type="entry name" value="YtxH"/>
    <property type="match status" value="1"/>
</dbReference>
<keyword evidence="1" id="KW-0175">Coiled coil</keyword>
<proteinExistence type="predicted"/>
<keyword evidence="2" id="KW-0472">Membrane</keyword>
<feature type="transmembrane region" description="Helical" evidence="2">
    <location>
        <begin position="6"/>
        <end position="27"/>
    </location>
</feature>
<dbReference type="InterPro" id="IPR052928">
    <property type="entry name" value="Desiccation-related_membrane"/>
</dbReference>
<evidence type="ECO:0000256" key="1">
    <source>
        <dbReference type="SAM" id="Coils"/>
    </source>
</evidence>
<dbReference type="PANTHER" id="PTHR35792:SF3">
    <property type="entry name" value="IG HYPOTHETICAL 17707"/>
    <property type="match status" value="1"/>
</dbReference>
<evidence type="ECO:0000313" key="3">
    <source>
        <dbReference type="EMBL" id="RWR14590.1"/>
    </source>
</evidence>
<dbReference type="InterPro" id="IPR024623">
    <property type="entry name" value="YtxH"/>
</dbReference>
<evidence type="ECO:0000256" key="2">
    <source>
        <dbReference type="SAM" id="Phobius"/>
    </source>
</evidence>
<dbReference type="PANTHER" id="PTHR35792">
    <property type="entry name" value="GENERAL STRESS PROTEIN"/>
    <property type="match status" value="1"/>
</dbReference>
<reference evidence="3" key="1">
    <citation type="submission" date="2018-12" db="EMBL/GenBank/DDBJ databases">
        <authorList>
            <person name="Sun L."/>
            <person name="Chen Z."/>
        </authorList>
    </citation>
    <scope>NUCLEOTIDE SEQUENCE [LARGE SCALE GENOMIC DNA]</scope>
    <source>
        <strain evidence="3">DSM 16012</strain>
    </source>
</reference>
<dbReference type="Proteomes" id="UP000273811">
    <property type="component" value="Unassembled WGS sequence"/>
</dbReference>
<dbReference type="EMBL" id="QYTU02000002">
    <property type="protein sequence ID" value="RWR14590.1"/>
    <property type="molecule type" value="Genomic_DNA"/>
</dbReference>
<dbReference type="AlphaFoldDB" id="A0A443J2E1"/>
<evidence type="ECO:0000313" key="4">
    <source>
        <dbReference type="Proteomes" id="UP000273811"/>
    </source>
</evidence>
<comment type="caution">
    <text evidence="3">The sequence shown here is derived from an EMBL/GenBank/DDBJ whole genome shotgun (WGS) entry which is preliminary data.</text>
</comment>
<name>A0A443J2E1_9BACI</name>
<keyword evidence="4" id="KW-1185">Reference proteome</keyword>
<sequence length="125" mass="14076">MNKKMLTYGLFVGGAIGAAAALLYAPLSGKELRKQMRESKDEWIKIANEFKENATELKESVTKLSQDGKEIIKELATDVKTAVEEWQHEIEPTKEAMQTEIKNIQKTIAELENKLQEGKDAIRPS</sequence>
<keyword evidence="2" id="KW-1133">Transmembrane helix</keyword>
<protein>
    <submittedName>
        <fullName evidence="3">YtxH domain-containing protein</fullName>
    </submittedName>
</protein>